<protein>
    <submittedName>
        <fullName evidence="1">Uncharacterized protein</fullName>
    </submittedName>
</protein>
<organism evidence="1 2">
    <name type="scientific">Peronosclerospora sorghi</name>
    <dbReference type="NCBI Taxonomy" id="230839"/>
    <lineage>
        <taxon>Eukaryota</taxon>
        <taxon>Sar</taxon>
        <taxon>Stramenopiles</taxon>
        <taxon>Oomycota</taxon>
        <taxon>Peronosporomycetes</taxon>
        <taxon>Peronosporales</taxon>
        <taxon>Peronosporaceae</taxon>
        <taxon>Peronosclerospora</taxon>
    </lineage>
</organism>
<comment type="caution">
    <text evidence="1">The sequence shown here is derived from an EMBL/GenBank/DDBJ whole genome shotgun (WGS) entry which is preliminary data.</text>
</comment>
<accession>A0ACC0WCJ7</accession>
<evidence type="ECO:0000313" key="1">
    <source>
        <dbReference type="EMBL" id="KAI9915426.1"/>
    </source>
</evidence>
<dbReference type="Proteomes" id="UP001163321">
    <property type="component" value="Chromosome 3"/>
</dbReference>
<gene>
    <name evidence="1" type="ORF">PsorP6_007836</name>
</gene>
<name>A0ACC0WCJ7_9STRA</name>
<reference evidence="1 2" key="1">
    <citation type="journal article" date="2022" name="bioRxiv">
        <title>The genome of the oomycete Peronosclerospora sorghi, a cosmopolitan pathogen of maize and sorghum, is inflated with dispersed pseudogenes.</title>
        <authorList>
            <person name="Fletcher K."/>
            <person name="Martin F."/>
            <person name="Isakeit T."/>
            <person name="Cavanaugh K."/>
            <person name="Magill C."/>
            <person name="Michelmore R."/>
        </authorList>
    </citation>
    <scope>NUCLEOTIDE SEQUENCE [LARGE SCALE GENOMIC DNA]</scope>
    <source>
        <strain evidence="1">P6</strain>
    </source>
</reference>
<proteinExistence type="predicted"/>
<sequence length="155" mass="17231">MRDTMLHIVKKVTTVPKTTVCRAPSQLRLMGHGPAPAEGSLEAKVRKYLPKDYHIVMATLGAYASIFMFFKLKPPKKKEEVVICMWLLGGRYDAVTLTTLCFAFVASLCMIYVASGTSSSASTSISSLFDEEFNEWSKLPGNLEKWEKSLETLGN</sequence>
<keyword evidence="2" id="KW-1185">Reference proteome</keyword>
<evidence type="ECO:0000313" key="2">
    <source>
        <dbReference type="Proteomes" id="UP001163321"/>
    </source>
</evidence>
<dbReference type="EMBL" id="CM047582">
    <property type="protein sequence ID" value="KAI9915426.1"/>
    <property type="molecule type" value="Genomic_DNA"/>
</dbReference>